<feature type="region of interest" description="Disordered" evidence="1">
    <location>
        <begin position="48"/>
        <end position="70"/>
    </location>
</feature>
<keyword evidence="3" id="KW-1185">Reference proteome</keyword>
<proteinExistence type="predicted"/>
<dbReference type="AlphaFoldDB" id="A0A7J7D2T7"/>
<evidence type="ECO:0000313" key="2">
    <source>
        <dbReference type="EMBL" id="KAF5740633.1"/>
    </source>
</evidence>
<dbReference type="Proteomes" id="UP000593562">
    <property type="component" value="Unassembled WGS sequence"/>
</dbReference>
<gene>
    <name evidence="2" type="ORF">HS088_TW11G00710</name>
</gene>
<reference evidence="2 3" key="1">
    <citation type="journal article" date="2020" name="Nat. Commun.">
        <title>Genome of Tripterygium wilfordii and identification of cytochrome P450 involved in triptolide biosynthesis.</title>
        <authorList>
            <person name="Tu L."/>
            <person name="Su P."/>
            <person name="Zhang Z."/>
            <person name="Gao L."/>
            <person name="Wang J."/>
            <person name="Hu T."/>
            <person name="Zhou J."/>
            <person name="Zhang Y."/>
            <person name="Zhao Y."/>
            <person name="Liu Y."/>
            <person name="Song Y."/>
            <person name="Tong Y."/>
            <person name="Lu Y."/>
            <person name="Yang J."/>
            <person name="Xu C."/>
            <person name="Jia M."/>
            <person name="Peters R.J."/>
            <person name="Huang L."/>
            <person name="Gao W."/>
        </authorList>
    </citation>
    <scope>NUCLEOTIDE SEQUENCE [LARGE SCALE GENOMIC DNA]</scope>
    <source>
        <strain evidence="3">cv. XIE 37</strain>
        <tissue evidence="2">Leaf</tissue>
    </source>
</reference>
<evidence type="ECO:0000256" key="1">
    <source>
        <dbReference type="SAM" id="MobiDB-lite"/>
    </source>
</evidence>
<feature type="compositionally biased region" description="Basic residues" evidence="1">
    <location>
        <begin position="57"/>
        <end position="67"/>
    </location>
</feature>
<organism evidence="2 3">
    <name type="scientific">Tripterygium wilfordii</name>
    <name type="common">Thunder God vine</name>
    <dbReference type="NCBI Taxonomy" id="458696"/>
    <lineage>
        <taxon>Eukaryota</taxon>
        <taxon>Viridiplantae</taxon>
        <taxon>Streptophyta</taxon>
        <taxon>Embryophyta</taxon>
        <taxon>Tracheophyta</taxon>
        <taxon>Spermatophyta</taxon>
        <taxon>Magnoliopsida</taxon>
        <taxon>eudicotyledons</taxon>
        <taxon>Gunneridae</taxon>
        <taxon>Pentapetalae</taxon>
        <taxon>rosids</taxon>
        <taxon>fabids</taxon>
        <taxon>Celastrales</taxon>
        <taxon>Celastraceae</taxon>
        <taxon>Tripterygium</taxon>
    </lineage>
</organism>
<accession>A0A7J7D2T7</accession>
<dbReference type="EMBL" id="JAAARO010000011">
    <property type="protein sequence ID" value="KAF5740633.1"/>
    <property type="molecule type" value="Genomic_DNA"/>
</dbReference>
<protein>
    <submittedName>
        <fullName evidence="2">Putative cyclin-A3-1</fullName>
    </submittedName>
</protein>
<feature type="region of interest" description="Disordered" evidence="1">
    <location>
        <begin position="1"/>
        <end position="28"/>
    </location>
</feature>
<comment type="caution">
    <text evidence="2">The sequence shown here is derived from an EMBL/GenBank/DDBJ whole genome shotgun (WGS) entry which is preliminary data.</text>
</comment>
<dbReference type="InParanoid" id="A0A7J7D2T7"/>
<sequence>MADQENVRITRTAKRRAAGNTEDMPVPKKRVVLGELPNVSNVVVSVNPSLGNEPQKRKSRAKTKAKKALVSTTAKSTTEDVAEKVDIDGESHDPQMCAPYATDIYDYLHKMELGCYILSMHISCNLCFDVILKRGLYCSISFCSIRCIMHKSSPESSIPQL</sequence>
<name>A0A7J7D2T7_TRIWF</name>
<evidence type="ECO:0000313" key="3">
    <source>
        <dbReference type="Proteomes" id="UP000593562"/>
    </source>
</evidence>